<evidence type="ECO:0000313" key="1">
    <source>
        <dbReference type="EMBL" id="ANJ00001.1"/>
    </source>
</evidence>
<reference evidence="2" key="1">
    <citation type="submission" date="2016-05" db="EMBL/GenBank/DDBJ databases">
        <title>Polynucleobacter sp. QLW-P1FAT50C-4 genome.</title>
        <authorList>
            <person name="Hahn M.W."/>
        </authorList>
    </citation>
    <scope>NUCLEOTIDE SEQUENCE [LARGE SCALE GENOMIC DNA]</scope>
    <source>
        <strain evidence="2">QLW-P1FAT50C-4</strain>
    </source>
</reference>
<dbReference type="Proteomes" id="UP000078463">
    <property type="component" value="Chromosome"/>
</dbReference>
<proteinExistence type="predicted"/>
<dbReference type="EMBL" id="CP015922">
    <property type="protein sequence ID" value="ANJ00001.1"/>
    <property type="molecule type" value="Genomic_DNA"/>
</dbReference>
<sequence>MQTGNLSKPFSVDVFSDRKPLNGSPWLRIGEFDEVGEAVEACKKVVDEFLSKQRPKLKSAEDLQFDYLNYGPVPCIIGAENPKTFEFYEYLNRRCIELGQQ</sequence>
<accession>A0A191UGG6</accession>
<gene>
    <name evidence="1" type="ORF">A8O14_07905</name>
</gene>
<dbReference type="AlphaFoldDB" id="A0A191UGG6"/>
<dbReference type="KEGG" id="pwu:A8O14_07905"/>
<protein>
    <submittedName>
        <fullName evidence="1">Uncharacterized protein</fullName>
    </submittedName>
</protein>
<name>A0A191UGG6_9BURK</name>
<dbReference type="RefSeq" id="WP_068949008.1">
    <property type="nucleotide sequence ID" value="NZ_CP015922.1"/>
</dbReference>
<dbReference type="OrthoDB" id="9138698at2"/>
<organism evidence="1 2">
    <name type="scientific">Polynucleobacter wuianus</name>
    <dbReference type="NCBI Taxonomy" id="1743168"/>
    <lineage>
        <taxon>Bacteria</taxon>
        <taxon>Pseudomonadati</taxon>
        <taxon>Pseudomonadota</taxon>
        <taxon>Betaproteobacteria</taxon>
        <taxon>Burkholderiales</taxon>
        <taxon>Burkholderiaceae</taxon>
        <taxon>Polynucleobacter</taxon>
    </lineage>
</organism>
<evidence type="ECO:0000313" key="2">
    <source>
        <dbReference type="Proteomes" id="UP000078463"/>
    </source>
</evidence>
<keyword evidence="2" id="KW-1185">Reference proteome</keyword>